<sequence>MPTLRTEDGVDLYYEEAGSGAPMLFVHEFAGDHRSWEGQMRHFARRYRCVAYNARGYPPSAVPTDPEAYSQARAADDVAAVIRGLGLGPTHVVGCSMGAYATLHLGLRHPSLARSLTAVGVGYGSEPSRQAQFRAESQATAARFRNEGMAAVAAVYGRGPTRLAYERNDPRGFAEFLDRLAGHSAEGSALTMLGVQSRRPSLFELEAALRALAVPTLVVAGDEDEPALVPSLFLKRVVPTAALLVMPGCGHTPNLEDPGNFDRALLEFVTRVDAGRWHRPAAPPA</sequence>
<reference evidence="3" key="1">
    <citation type="submission" date="2022-04" db="EMBL/GenBank/DDBJ databases">
        <title>Roseomonas acroporae sp. nov., isolated from coral Acropora digitifera.</title>
        <authorList>
            <person name="Sun H."/>
        </authorList>
    </citation>
    <scope>NUCLEOTIDE SEQUENCE</scope>
    <source>
        <strain evidence="3">NAR14</strain>
    </source>
</reference>
<dbReference type="SUPFAM" id="SSF53474">
    <property type="entry name" value="alpha/beta-Hydrolases"/>
    <property type="match status" value="1"/>
</dbReference>
<keyword evidence="1 3" id="KW-0378">Hydrolase</keyword>
<dbReference type="Gene3D" id="3.40.50.1820">
    <property type="entry name" value="alpha/beta hydrolase"/>
    <property type="match status" value="1"/>
</dbReference>
<organism evidence="3 4">
    <name type="scientific">Roseomonas acroporae</name>
    <dbReference type="NCBI Taxonomy" id="2937791"/>
    <lineage>
        <taxon>Bacteria</taxon>
        <taxon>Pseudomonadati</taxon>
        <taxon>Pseudomonadota</taxon>
        <taxon>Alphaproteobacteria</taxon>
        <taxon>Acetobacterales</taxon>
        <taxon>Roseomonadaceae</taxon>
        <taxon>Roseomonas</taxon>
    </lineage>
</organism>
<protein>
    <submittedName>
        <fullName evidence="3">Alpha/beta hydrolase</fullName>
    </submittedName>
</protein>
<dbReference type="InterPro" id="IPR050266">
    <property type="entry name" value="AB_hydrolase_sf"/>
</dbReference>
<dbReference type="GO" id="GO:0016787">
    <property type="term" value="F:hydrolase activity"/>
    <property type="evidence" value="ECO:0007669"/>
    <property type="project" value="UniProtKB-KW"/>
</dbReference>
<evidence type="ECO:0000256" key="1">
    <source>
        <dbReference type="ARBA" id="ARBA00022801"/>
    </source>
</evidence>
<dbReference type="RefSeq" id="WP_248666647.1">
    <property type="nucleotide sequence ID" value="NZ_JALPRX010000034.1"/>
</dbReference>
<dbReference type="InterPro" id="IPR029058">
    <property type="entry name" value="AB_hydrolase_fold"/>
</dbReference>
<evidence type="ECO:0000313" key="3">
    <source>
        <dbReference type="EMBL" id="MCK8784522.1"/>
    </source>
</evidence>
<feature type="domain" description="AB hydrolase-1" evidence="2">
    <location>
        <begin position="22"/>
        <end position="258"/>
    </location>
</feature>
<dbReference type="AlphaFoldDB" id="A0A9X1Y7I0"/>
<proteinExistence type="predicted"/>
<accession>A0A9X1Y7I0</accession>
<dbReference type="InterPro" id="IPR000073">
    <property type="entry name" value="AB_hydrolase_1"/>
</dbReference>
<gene>
    <name evidence="3" type="ORF">M0638_09030</name>
</gene>
<dbReference type="GO" id="GO:0016020">
    <property type="term" value="C:membrane"/>
    <property type="evidence" value="ECO:0007669"/>
    <property type="project" value="TreeGrafter"/>
</dbReference>
<evidence type="ECO:0000313" key="4">
    <source>
        <dbReference type="Proteomes" id="UP001139516"/>
    </source>
</evidence>
<dbReference type="Pfam" id="PF00561">
    <property type="entry name" value="Abhydrolase_1"/>
    <property type="match status" value="1"/>
</dbReference>
<dbReference type="EMBL" id="JALPRX010000034">
    <property type="protein sequence ID" value="MCK8784522.1"/>
    <property type="molecule type" value="Genomic_DNA"/>
</dbReference>
<dbReference type="PANTHER" id="PTHR43798:SF31">
    <property type="entry name" value="AB HYDROLASE SUPERFAMILY PROTEIN YCLE"/>
    <property type="match status" value="1"/>
</dbReference>
<keyword evidence="4" id="KW-1185">Reference proteome</keyword>
<dbReference type="PANTHER" id="PTHR43798">
    <property type="entry name" value="MONOACYLGLYCEROL LIPASE"/>
    <property type="match status" value="1"/>
</dbReference>
<dbReference type="Proteomes" id="UP001139516">
    <property type="component" value="Unassembled WGS sequence"/>
</dbReference>
<comment type="caution">
    <text evidence="3">The sequence shown here is derived from an EMBL/GenBank/DDBJ whole genome shotgun (WGS) entry which is preliminary data.</text>
</comment>
<evidence type="ECO:0000259" key="2">
    <source>
        <dbReference type="Pfam" id="PF00561"/>
    </source>
</evidence>
<name>A0A9X1Y7I0_9PROT</name>